<evidence type="ECO:0000313" key="2">
    <source>
        <dbReference type="Proteomes" id="UP000247973"/>
    </source>
</evidence>
<dbReference type="EMBL" id="QICL01000025">
    <property type="protein sequence ID" value="PXV61184.1"/>
    <property type="molecule type" value="Genomic_DNA"/>
</dbReference>
<gene>
    <name evidence="1" type="ORF">CLV62_12517</name>
</gene>
<keyword evidence="2" id="KW-1185">Reference proteome</keyword>
<dbReference type="RefSeq" id="WP_110311809.1">
    <property type="nucleotide sequence ID" value="NZ_QICL01000025.1"/>
</dbReference>
<comment type="caution">
    <text evidence="1">The sequence shown here is derived from an EMBL/GenBank/DDBJ whole genome shotgun (WGS) entry which is preliminary data.</text>
</comment>
<evidence type="ECO:0000313" key="1">
    <source>
        <dbReference type="EMBL" id="PXV61184.1"/>
    </source>
</evidence>
<dbReference type="Proteomes" id="UP000247973">
    <property type="component" value="Unassembled WGS sequence"/>
</dbReference>
<accession>A0A2V3PLX5</accession>
<reference evidence="1 2" key="1">
    <citation type="submission" date="2018-03" db="EMBL/GenBank/DDBJ databases">
        <title>Genomic Encyclopedia of Archaeal and Bacterial Type Strains, Phase II (KMG-II): from individual species to whole genera.</title>
        <authorList>
            <person name="Goeker M."/>
        </authorList>
    </citation>
    <scope>NUCLEOTIDE SEQUENCE [LARGE SCALE GENOMIC DNA]</scope>
    <source>
        <strain evidence="1 2">DSM 100214</strain>
    </source>
</reference>
<dbReference type="AlphaFoldDB" id="A0A2V3PLX5"/>
<name>A0A2V3PLX5_9BACT</name>
<protein>
    <submittedName>
        <fullName evidence="1">Uncharacterized protein</fullName>
    </submittedName>
</protein>
<sequence>MEIFLYLIALAIIVILCGASANNRRKKQGRTSESVSTPSENTVNGTSEELKLLTKVREIFESGKAMPLYDIYKEVEYNEAIEILPTKENSKASELFHQYCHAISNRYYIKYYELKPSESNKINLRDGELIYYTICDSKLFDSKNLYRAVDLGNIYFTNKRLLFVGKQFNVVKSYTYKSIITYNRYKDAVSISIENQNPKLFKFEPSKDSLFIQDGLNELSILLPRFINNNYTQDSV</sequence>
<organism evidence="1 2">
    <name type="scientific">Dysgonomonas alginatilytica</name>
    <dbReference type="NCBI Taxonomy" id="1605892"/>
    <lineage>
        <taxon>Bacteria</taxon>
        <taxon>Pseudomonadati</taxon>
        <taxon>Bacteroidota</taxon>
        <taxon>Bacteroidia</taxon>
        <taxon>Bacteroidales</taxon>
        <taxon>Dysgonomonadaceae</taxon>
        <taxon>Dysgonomonas</taxon>
    </lineage>
</organism>
<dbReference type="OrthoDB" id="740753at2"/>
<proteinExistence type="predicted"/>